<dbReference type="Proteomes" id="UP000321393">
    <property type="component" value="Unassembled WGS sequence"/>
</dbReference>
<dbReference type="EMBL" id="SSTD01002854">
    <property type="protein sequence ID" value="TYK27301.1"/>
    <property type="molecule type" value="Genomic_DNA"/>
</dbReference>
<dbReference type="Proteomes" id="UP000321947">
    <property type="component" value="Unassembled WGS sequence"/>
</dbReference>
<comment type="caution">
    <text evidence="2">The sequence shown here is derived from an EMBL/GenBank/DDBJ whole genome shotgun (WGS) entry which is preliminary data.</text>
</comment>
<feature type="region of interest" description="Disordered" evidence="1">
    <location>
        <begin position="1"/>
        <end position="61"/>
    </location>
</feature>
<proteinExistence type="predicted"/>
<protein>
    <submittedName>
        <fullName evidence="2">SRSF protein kinase 1-like</fullName>
    </submittedName>
</protein>
<evidence type="ECO:0000313" key="4">
    <source>
        <dbReference type="Proteomes" id="UP000321393"/>
    </source>
</evidence>
<keyword evidence="2" id="KW-0808">Transferase</keyword>
<accession>A0A5A7T4N9</accession>
<reference evidence="4 5" key="1">
    <citation type="submission" date="2019-08" db="EMBL/GenBank/DDBJ databases">
        <title>Draft genome sequences of two oriental melons (Cucumis melo L. var makuwa).</title>
        <authorList>
            <person name="Kwon S.-Y."/>
        </authorList>
    </citation>
    <scope>NUCLEOTIDE SEQUENCE [LARGE SCALE GENOMIC DNA]</scope>
    <source>
        <strain evidence="5">cv. Chang Bougi</strain>
        <strain evidence="4">cv. SW 3</strain>
        <tissue evidence="2">Leaf</tissue>
    </source>
</reference>
<evidence type="ECO:0000313" key="2">
    <source>
        <dbReference type="EMBL" id="KAA0037778.1"/>
    </source>
</evidence>
<keyword evidence="2" id="KW-0418">Kinase</keyword>
<gene>
    <name evidence="3" type="ORF">E5676_scaffold1784G00100</name>
    <name evidence="2" type="ORF">E6C27_scaffold471G00100</name>
</gene>
<name>A0A5A7T4N9_CUCMM</name>
<organism evidence="2 4">
    <name type="scientific">Cucumis melo var. makuwa</name>
    <name type="common">Oriental melon</name>
    <dbReference type="NCBI Taxonomy" id="1194695"/>
    <lineage>
        <taxon>Eukaryota</taxon>
        <taxon>Viridiplantae</taxon>
        <taxon>Streptophyta</taxon>
        <taxon>Embryophyta</taxon>
        <taxon>Tracheophyta</taxon>
        <taxon>Spermatophyta</taxon>
        <taxon>Magnoliopsida</taxon>
        <taxon>eudicotyledons</taxon>
        <taxon>Gunneridae</taxon>
        <taxon>Pentapetalae</taxon>
        <taxon>rosids</taxon>
        <taxon>fabids</taxon>
        <taxon>Cucurbitales</taxon>
        <taxon>Cucurbitaceae</taxon>
        <taxon>Benincaseae</taxon>
        <taxon>Cucumis</taxon>
    </lineage>
</organism>
<dbReference type="EMBL" id="SSTE01018846">
    <property type="protein sequence ID" value="KAA0037778.1"/>
    <property type="molecule type" value="Genomic_DNA"/>
</dbReference>
<dbReference type="OrthoDB" id="2649at2759"/>
<evidence type="ECO:0000256" key="1">
    <source>
        <dbReference type="SAM" id="MobiDB-lite"/>
    </source>
</evidence>
<dbReference type="GO" id="GO:0016301">
    <property type="term" value="F:kinase activity"/>
    <property type="evidence" value="ECO:0007669"/>
    <property type="project" value="UniProtKB-KW"/>
</dbReference>
<feature type="compositionally biased region" description="Polar residues" evidence="1">
    <location>
        <begin position="8"/>
        <end position="25"/>
    </location>
</feature>
<sequence length="61" mass="6813">MVLKVETNPETSCSMNHLQMQSRVANVTEERQSSSFNRNRSLDADGANDDKEENQVAKKGS</sequence>
<evidence type="ECO:0000313" key="3">
    <source>
        <dbReference type="EMBL" id="TYK27301.1"/>
    </source>
</evidence>
<dbReference type="AlphaFoldDB" id="A0A5A7T4N9"/>
<evidence type="ECO:0000313" key="5">
    <source>
        <dbReference type="Proteomes" id="UP000321947"/>
    </source>
</evidence>